<dbReference type="Proteomes" id="UP001331761">
    <property type="component" value="Unassembled WGS sequence"/>
</dbReference>
<dbReference type="Pfam" id="PF00246">
    <property type="entry name" value="Peptidase_M14"/>
    <property type="match status" value="1"/>
</dbReference>
<dbReference type="AlphaFoldDB" id="A0AAN8ISM2"/>
<dbReference type="EMBL" id="WIXE01001932">
    <property type="protein sequence ID" value="KAK5985274.1"/>
    <property type="molecule type" value="Genomic_DNA"/>
</dbReference>
<dbReference type="PROSITE" id="PS52035">
    <property type="entry name" value="PEPTIDASE_M14"/>
    <property type="match status" value="1"/>
</dbReference>
<keyword evidence="6" id="KW-1185">Reference proteome</keyword>
<dbReference type="GO" id="GO:0004181">
    <property type="term" value="F:metallocarboxypeptidase activity"/>
    <property type="evidence" value="ECO:0007669"/>
    <property type="project" value="InterPro"/>
</dbReference>
<evidence type="ECO:0000259" key="4">
    <source>
        <dbReference type="PROSITE" id="PS52035"/>
    </source>
</evidence>
<dbReference type="PANTHER" id="PTHR11705">
    <property type="entry name" value="PROTEASE FAMILY M14 CARBOXYPEPTIDASE A,B"/>
    <property type="match status" value="1"/>
</dbReference>
<comment type="similarity">
    <text evidence="2 3">Belongs to the peptidase M14 family.</text>
</comment>
<evidence type="ECO:0000256" key="1">
    <source>
        <dbReference type="ARBA" id="ARBA00001947"/>
    </source>
</evidence>
<name>A0AAN8ISM2_TRICO</name>
<reference evidence="5 6" key="1">
    <citation type="submission" date="2019-10" db="EMBL/GenBank/DDBJ databases">
        <title>Assembly and Annotation for the nematode Trichostrongylus colubriformis.</title>
        <authorList>
            <person name="Martin J."/>
        </authorList>
    </citation>
    <scope>NUCLEOTIDE SEQUENCE [LARGE SCALE GENOMIC DNA]</scope>
    <source>
        <strain evidence="5">G859</strain>
        <tissue evidence="5">Whole worm</tissue>
    </source>
</reference>
<organism evidence="5 6">
    <name type="scientific">Trichostrongylus colubriformis</name>
    <name type="common">Black scour worm</name>
    <dbReference type="NCBI Taxonomy" id="6319"/>
    <lineage>
        <taxon>Eukaryota</taxon>
        <taxon>Metazoa</taxon>
        <taxon>Ecdysozoa</taxon>
        <taxon>Nematoda</taxon>
        <taxon>Chromadorea</taxon>
        <taxon>Rhabditida</taxon>
        <taxon>Rhabditina</taxon>
        <taxon>Rhabditomorpha</taxon>
        <taxon>Strongyloidea</taxon>
        <taxon>Trichostrongylidae</taxon>
        <taxon>Trichostrongylus</taxon>
    </lineage>
</organism>
<dbReference type="Gene3D" id="3.40.630.10">
    <property type="entry name" value="Zn peptidases"/>
    <property type="match status" value="1"/>
</dbReference>
<evidence type="ECO:0000313" key="6">
    <source>
        <dbReference type="Proteomes" id="UP001331761"/>
    </source>
</evidence>
<feature type="non-terminal residue" evidence="5">
    <location>
        <position position="98"/>
    </location>
</feature>
<evidence type="ECO:0000256" key="2">
    <source>
        <dbReference type="ARBA" id="ARBA00005988"/>
    </source>
</evidence>
<dbReference type="GO" id="GO:0005615">
    <property type="term" value="C:extracellular space"/>
    <property type="evidence" value="ECO:0007669"/>
    <property type="project" value="TreeGrafter"/>
</dbReference>
<dbReference type="GO" id="GO:0006508">
    <property type="term" value="P:proteolysis"/>
    <property type="evidence" value="ECO:0007669"/>
    <property type="project" value="InterPro"/>
</dbReference>
<comment type="cofactor">
    <cofactor evidence="1">
        <name>Zn(2+)</name>
        <dbReference type="ChEBI" id="CHEBI:29105"/>
    </cofactor>
</comment>
<gene>
    <name evidence="5" type="ORF">GCK32_021501</name>
</gene>
<feature type="domain" description="Peptidase M14" evidence="4">
    <location>
        <begin position="1"/>
        <end position="98"/>
    </location>
</feature>
<evidence type="ECO:0000313" key="5">
    <source>
        <dbReference type="EMBL" id="KAK5985274.1"/>
    </source>
</evidence>
<comment type="caution">
    <text evidence="5">The sequence shown here is derived from an EMBL/GenBank/DDBJ whole genome shotgun (WGS) entry which is preliminary data.</text>
</comment>
<dbReference type="GO" id="GO:0008270">
    <property type="term" value="F:zinc ion binding"/>
    <property type="evidence" value="ECO:0007669"/>
    <property type="project" value="InterPro"/>
</dbReference>
<accession>A0AAN8ISM2</accession>
<comment type="caution">
    <text evidence="3">Lacks conserved residue(s) required for the propagation of feature annotation.</text>
</comment>
<dbReference type="InterPro" id="IPR000834">
    <property type="entry name" value="Peptidase_M14"/>
</dbReference>
<sequence>MVTQYDKDPQVRQFVDQMEWYIVPLLNPDGYEYSRNSNDPEIRLWRKNRSPPRCIQQSTGLFTAPQTTCCQGVDLNRNFDWFFGQVGSSTDPCSEIYQ</sequence>
<dbReference type="SUPFAM" id="SSF53187">
    <property type="entry name" value="Zn-dependent exopeptidases"/>
    <property type="match status" value="1"/>
</dbReference>
<dbReference type="PANTHER" id="PTHR11705:SF149">
    <property type="entry name" value="SHKT DOMAIN-CONTAINING PROTEIN"/>
    <property type="match status" value="1"/>
</dbReference>
<protein>
    <recommendedName>
        <fullName evidence="4">Peptidase M14 domain-containing protein</fullName>
    </recommendedName>
</protein>
<proteinExistence type="inferred from homology"/>
<evidence type="ECO:0000256" key="3">
    <source>
        <dbReference type="PROSITE-ProRule" id="PRU01379"/>
    </source>
</evidence>